<feature type="domain" description="GHMP kinase N-terminal" evidence="14">
    <location>
        <begin position="58"/>
        <end position="141"/>
    </location>
</feature>
<dbReference type="SUPFAM" id="SSF54211">
    <property type="entry name" value="Ribosomal protein S5 domain 2-like"/>
    <property type="match status" value="1"/>
</dbReference>
<dbReference type="InterPro" id="IPR014721">
    <property type="entry name" value="Ribsml_uS5_D2-typ_fold_subgr"/>
</dbReference>
<dbReference type="InterPro" id="IPR006204">
    <property type="entry name" value="GHMP_kinase_N_dom"/>
</dbReference>
<dbReference type="Proteomes" id="UP001596410">
    <property type="component" value="Unassembled WGS sequence"/>
</dbReference>
<dbReference type="SUPFAM" id="SSF55060">
    <property type="entry name" value="GHMP Kinase, C-terminal domain"/>
    <property type="match status" value="1"/>
</dbReference>
<comment type="caution">
    <text evidence="16">The sequence shown here is derived from an EMBL/GenBank/DDBJ whole genome shotgun (WGS) entry which is preliminary data.</text>
</comment>
<reference evidence="17" key="1">
    <citation type="journal article" date="2019" name="Int. J. Syst. Evol. Microbiol.">
        <title>The Global Catalogue of Microorganisms (GCM) 10K type strain sequencing project: providing services to taxonomists for standard genome sequencing and annotation.</title>
        <authorList>
            <consortium name="The Broad Institute Genomics Platform"/>
            <consortium name="The Broad Institute Genome Sequencing Center for Infectious Disease"/>
            <person name="Wu L."/>
            <person name="Ma J."/>
        </authorList>
    </citation>
    <scope>NUCLEOTIDE SEQUENCE [LARGE SCALE GENOMIC DNA]</scope>
    <source>
        <strain evidence="17">CGMCC 4.1621</strain>
    </source>
</reference>
<evidence type="ECO:0000256" key="3">
    <source>
        <dbReference type="ARBA" id="ARBA00012078"/>
    </source>
</evidence>
<name>A0ABW2EMF2_9BACI</name>
<dbReference type="RefSeq" id="WP_204708935.1">
    <property type="nucleotide sequence ID" value="NZ_JBHSZV010000022.1"/>
</dbReference>
<keyword evidence="13" id="KW-0963">Cytoplasm</keyword>
<evidence type="ECO:0000313" key="16">
    <source>
        <dbReference type="EMBL" id="MFC7062060.1"/>
    </source>
</evidence>
<gene>
    <name evidence="13 16" type="primary">thrB</name>
    <name evidence="16" type="ORF">ACFQIC_09330</name>
</gene>
<dbReference type="HAMAP" id="MF_00384">
    <property type="entry name" value="Homoser_kinase"/>
    <property type="match status" value="1"/>
</dbReference>
<dbReference type="PIRSF" id="PIRSF000676">
    <property type="entry name" value="Homoser_kin"/>
    <property type="match status" value="1"/>
</dbReference>
<comment type="function">
    <text evidence="12 13">Catalyzes the ATP-dependent phosphorylation of L-homoserine to L-homoserine phosphate.</text>
</comment>
<dbReference type="EC" id="2.7.1.39" evidence="3 13"/>
<keyword evidence="6 13" id="KW-0808">Transferase</keyword>
<evidence type="ECO:0000256" key="5">
    <source>
        <dbReference type="ARBA" id="ARBA00022605"/>
    </source>
</evidence>
<evidence type="ECO:0000313" key="17">
    <source>
        <dbReference type="Proteomes" id="UP001596410"/>
    </source>
</evidence>
<keyword evidence="7 13" id="KW-0791">Threonine biosynthesis</keyword>
<evidence type="ECO:0000256" key="12">
    <source>
        <dbReference type="ARBA" id="ARBA00049954"/>
    </source>
</evidence>
<evidence type="ECO:0000256" key="11">
    <source>
        <dbReference type="ARBA" id="ARBA00049375"/>
    </source>
</evidence>
<organism evidence="16 17">
    <name type="scientific">Halobacillus seohaensis</name>
    <dbReference type="NCBI Taxonomy" id="447421"/>
    <lineage>
        <taxon>Bacteria</taxon>
        <taxon>Bacillati</taxon>
        <taxon>Bacillota</taxon>
        <taxon>Bacilli</taxon>
        <taxon>Bacillales</taxon>
        <taxon>Bacillaceae</taxon>
        <taxon>Halobacillus</taxon>
    </lineage>
</organism>
<evidence type="ECO:0000256" key="7">
    <source>
        <dbReference type="ARBA" id="ARBA00022697"/>
    </source>
</evidence>
<dbReference type="PROSITE" id="PS00627">
    <property type="entry name" value="GHMP_KINASES_ATP"/>
    <property type="match status" value="1"/>
</dbReference>
<accession>A0ABW2EMF2</accession>
<feature type="domain" description="GHMP kinase C-terminal" evidence="15">
    <location>
        <begin position="204"/>
        <end position="278"/>
    </location>
</feature>
<comment type="subcellular location">
    <subcellularLocation>
        <location evidence="13">Cytoplasm</location>
    </subcellularLocation>
</comment>
<keyword evidence="8 13" id="KW-0547">Nucleotide-binding</keyword>
<comment type="pathway">
    <text evidence="1 13">Amino-acid biosynthesis; L-threonine biosynthesis; L-threonine from L-aspartate: step 4/5.</text>
</comment>
<evidence type="ECO:0000256" key="6">
    <source>
        <dbReference type="ARBA" id="ARBA00022679"/>
    </source>
</evidence>
<dbReference type="EMBL" id="JBHSZV010000022">
    <property type="protein sequence ID" value="MFC7062060.1"/>
    <property type="molecule type" value="Genomic_DNA"/>
</dbReference>
<evidence type="ECO:0000256" key="9">
    <source>
        <dbReference type="ARBA" id="ARBA00022777"/>
    </source>
</evidence>
<dbReference type="Pfam" id="PF08544">
    <property type="entry name" value="GHMP_kinases_C"/>
    <property type="match status" value="1"/>
</dbReference>
<dbReference type="NCBIfam" id="TIGR00191">
    <property type="entry name" value="thrB"/>
    <property type="match status" value="1"/>
</dbReference>
<keyword evidence="10 13" id="KW-0067">ATP-binding</keyword>
<evidence type="ECO:0000256" key="1">
    <source>
        <dbReference type="ARBA" id="ARBA00005015"/>
    </source>
</evidence>
<evidence type="ECO:0000256" key="2">
    <source>
        <dbReference type="ARBA" id="ARBA00007370"/>
    </source>
</evidence>
<evidence type="ECO:0000256" key="10">
    <source>
        <dbReference type="ARBA" id="ARBA00022840"/>
    </source>
</evidence>
<dbReference type="Pfam" id="PF00288">
    <property type="entry name" value="GHMP_kinases_N"/>
    <property type="match status" value="1"/>
</dbReference>
<keyword evidence="17" id="KW-1185">Reference proteome</keyword>
<dbReference type="InterPro" id="IPR000870">
    <property type="entry name" value="Homoserine_kinase"/>
</dbReference>
<dbReference type="InterPro" id="IPR036554">
    <property type="entry name" value="GHMP_kinase_C_sf"/>
</dbReference>
<evidence type="ECO:0000259" key="14">
    <source>
        <dbReference type="Pfam" id="PF00288"/>
    </source>
</evidence>
<comment type="catalytic activity">
    <reaction evidence="11 13">
        <text>L-homoserine + ATP = O-phospho-L-homoserine + ADP + H(+)</text>
        <dbReference type="Rhea" id="RHEA:13985"/>
        <dbReference type="ChEBI" id="CHEBI:15378"/>
        <dbReference type="ChEBI" id="CHEBI:30616"/>
        <dbReference type="ChEBI" id="CHEBI:57476"/>
        <dbReference type="ChEBI" id="CHEBI:57590"/>
        <dbReference type="ChEBI" id="CHEBI:456216"/>
        <dbReference type="EC" id="2.7.1.39"/>
    </reaction>
</comment>
<feature type="binding site" evidence="13">
    <location>
        <begin position="88"/>
        <end position="98"/>
    </location>
    <ligand>
        <name>ATP</name>
        <dbReference type="ChEBI" id="CHEBI:30616"/>
    </ligand>
</feature>
<proteinExistence type="inferred from homology"/>
<dbReference type="Gene3D" id="3.30.230.10">
    <property type="match status" value="1"/>
</dbReference>
<comment type="similarity">
    <text evidence="2 13">Belongs to the GHMP kinase family. Homoserine kinase subfamily.</text>
</comment>
<keyword evidence="5 13" id="KW-0028">Amino-acid biosynthesis</keyword>
<evidence type="ECO:0000259" key="15">
    <source>
        <dbReference type="Pfam" id="PF08544"/>
    </source>
</evidence>
<evidence type="ECO:0000256" key="13">
    <source>
        <dbReference type="HAMAP-Rule" id="MF_00384"/>
    </source>
</evidence>
<sequence length="304" mass="33316">MNHINIRVPATSANLGPGFDSVGMALNQYVTLQCEPAEDWSFILQKKDQPFIPNDRTNLIYKSALFTANQYAIEHLPPHQVTMTNEVPIARGLGSSSTAVVGGIELANQILNLQLTEREKLRIACDIEGHPDNVAPAIYGGITVSSYDGTNLESVRFSKGLDSLTWVAVIPDYHVETEEARSILPTEFSYKDAVHASGMANVLVAALAEQDWALVGRMMKEDKWHQPYRSHLIPDFPHVSSVLEEHGSLGYYISGAGPTMIGLFEGVSESYLQKLKKQLPSYQVEILQADTSGVAATNTAAMNQ</sequence>
<dbReference type="PANTHER" id="PTHR20861:SF1">
    <property type="entry name" value="HOMOSERINE KINASE"/>
    <property type="match status" value="1"/>
</dbReference>
<dbReference type="InterPro" id="IPR006203">
    <property type="entry name" value="GHMP_knse_ATP-bd_CS"/>
</dbReference>
<evidence type="ECO:0000256" key="8">
    <source>
        <dbReference type="ARBA" id="ARBA00022741"/>
    </source>
</evidence>
<protein>
    <recommendedName>
        <fullName evidence="4 13">Homoserine kinase</fullName>
        <shortName evidence="13">HK</shortName>
        <shortName evidence="13">HSK</shortName>
        <ecNumber evidence="3 13">2.7.1.39</ecNumber>
    </recommendedName>
</protein>
<keyword evidence="9 13" id="KW-0418">Kinase</keyword>
<dbReference type="InterPro" id="IPR013750">
    <property type="entry name" value="GHMP_kinase_C_dom"/>
</dbReference>
<dbReference type="PRINTS" id="PR00958">
    <property type="entry name" value="HOMSERKINASE"/>
</dbReference>
<dbReference type="PANTHER" id="PTHR20861">
    <property type="entry name" value="HOMOSERINE/4-DIPHOSPHOCYTIDYL-2-C-METHYL-D-ERYTHRITOL KINASE"/>
    <property type="match status" value="1"/>
</dbReference>
<dbReference type="Gene3D" id="3.30.70.890">
    <property type="entry name" value="GHMP kinase, C-terminal domain"/>
    <property type="match status" value="1"/>
</dbReference>
<dbReference type="InterPro" id="IPR020568">
    <property type="entry name" value="Ribosomal_Su5_D2-typ_SF"/>
</dbReference>
<dbReference type="GO" id="GO:0004413">
    <property type="term" value="F:homoserine kinase activity"/>
    <property type="evidence" value="ECO:0007669"/>
    <property type="project" value="UniProtKB-EC"/>
</dbReference>
<evidence type="ECO:0000256" key="4">
    <source>
        <dbReference type="ARBA" id="ARBA00017858"/>
    </source>
</evidence>